<dbReference type="RefSeq" id="WP_071152292.1">
    <property type="nucleotide sequence ID" value="NZ_QQRT01000028.1"/>
</dbReference>
<protein>
    <submittedName>
        <fullName evidence="1">Uncharacterized protein</fullName>
    </submittedName>
</protein>
<dbReference type="EMBL" id="MBQG01000102">
    <property type="protein sequence ID" value="OHX51148.1"/>
    <property type="molecule type" value="Genomic_DNA"/>
</dbReference>
<dbReference type="Proteomes" id="UP000242153">
    <property type="component" value="Unassembled WGS sequence"/>
</dbReference>
<organism evidence="1 2">
    <name type="scientific">Planococcus salinarum</name>
    <dbReference type="NCBI Taxonomy" id="622695"/>
    <lineage>
        <taxon>Bacteria</taxon>
        <taxon>Bacillati</taxon>
        <taxon>Bacillota</taxon>
        <taxon>Bacilli</taxon>
        <taxon>Bacillales</taxon>
        <taxon>Caryophanaceae</taxon>
        <taxon>Planococcus</taxon>
    </lineage>
</organism>
<sequence>MSKITFLASSKPFEMPEEIEKYNSRTEFESEEDVHFFTVQKLDDEWLKEIEGLFSLPYLYEVEGIESCWFLNYLEKYMETGDVFKVYSVPNQHALEKYIQELRENPEPIRVNTGSLTYQDIYGLYQLNPKKWVEELSHRNYLSPRGVTTFEKF</sequence>
<gene>
    <name evidence="1" type="ORF">BB776_00760</name>
</gene>
<evidence type="ECO:0000313" key="2">
    <source>
        <dbReference type="Proteomes" id="UP000242153"/>
    </source>
</evidence>
<keyword evidence="2" id="KW-1185">Reference proteome</keyword>
<name>A0ABX3D1G5_9BACL</name>
<evidence type="ECO:0000313" key="1">
    <source>
        <dbReference type="EMBL" id="OHX51148.1"/>
    </source>
</evidence>
<reference evidence="1" key="1">
    <citation type="submission" date="2016-07" db="EMBL/GenBank/DDBJ databases">
        <title>Draft genome Planococcus salivarum.</title>
        <authorList>
            <person name="See-Too W.S."/>
        </authorList>
    </citation>
    <scope>NUCLEOTIDE SEQUENCE [LARGE SCALE GENOMIC DNA]</scope>
    <source>
        <strain evidence="1">DSM 23820</strain>
    </source>
</reference>
<proteinExistence type="predicted"/>
<comment type="caution">
    <text evidence="1">The sequence shown here is derived from an EMBL/GenBank/DDBJ whole genome shotgun (WGS) entry which is preliminary data.</text>
</comment>
<accession>A0ABX3D1G5</accession>